<dbReference type="SMART" id="SM00895">
    <property type="entry name" value="FCD"/>
    <property type="match status" value="1"/>
</dbReference>
<dbReference type="HOGENOM" id="CLU_059389_0_0_5"/>
<dbReference type="InterPro" id="IPR011711">
    <property type="entry name" value="GntR_C"/>
</dbReference>
<dbReference type="Gene3D" id="1.20.120.530">
    <property type="entry name" value="GntR ligand-binding domain-like"/>
    <property type="match status" value="1"/>
</dbReference>
<gene>
    <name evidence="5" type="primary">bphR</name>
    <name evidence="5" type="ordered locus">TMO_b0044</name>
</gene>
<accession>I3TTG4</accession>
<evidence type="ECO:0000313" key="6">
    <source>
        <dbReference type="Proteomes" id="UP000005258"/>
    </source>
</evidence>
<dbReference type="Gene3D" id="1.10.10.10">
    <property type="entry name" value="Winged helix-like DNA-binding domain superfamily/Winged helix DNA-binding domain"/>
    <property type="match status" value="2"/>
</dbReference>
<keyword evidence="3" id="KW-0804">Transcription</keyword>
<evidence type="ECO:0000256" key="1">
    <source>
        <dbReference type="ARBA" id="ARBA00023015"/>
    </source>
</evidence>
<dbReference type="Pfam" id="PF00392">
    <property type="entry name" value="GntR"/>
    <property type="match status" value="2"/>
</dbReference>
<dbReference type="InterPro" id="IPR008920">
    <property type="entry name" value="TF_FadR/GntR_C"/>
</dbReference>
<sequence length="391" mass="43279">MHARGRPATGRAFPTEQAVFSMVTMPEAEDDAAPQAGLSALQIEVARRILERIRDGRWAPGERAPELALAKALDVSRTPVRRALELLESEGLIAQSPGRSFRLIEDPAAIEAAAARVEARLPASDTERVYQMIIADKAQGRIAQDVSEAELLPRYGVSHGTLRRVLIRLSTEGLVTRQPGHGWRFVDSLDDDDAVTESYAFRIAIECQALAQPRYRVDTARFAELRAAHLKVLAADRETLDEREWFRVNAAFHEAIVAGAGNRFFDQAIAQQNNLRRIQERDEFRRLTPDRVVQSCCEHLAILQAIEAGNRRLAAALLRHHLAQAAEFPEDEGGSLFLAPRRAGTAVPLAAASMAGVCLTLAGRPLPWPWPPPQWRLGALWSCGGEEAHWR</sequence>
<dbReference type="SUPFAM" id="SSF46785">
    <property type="entry name" value="Winged helix' DNA-binding domain"/>
    <property type="match status" value="2"/>
</dbReference>
<feature type="domain" description="HTH gntR-type" evidence="4">
    <location>
        <begin position="39"/>
        <end position="106"/>
    </location>
</feature>
<geneLocation type="plasmid" evidence="5 6">
    <name>pTM2</name>
</geneLocation>
<dbReference type="PROSITE" id="PS50949">
    <property type="entry name" value="HTH_GNTR"/>
    <property type="match status" value="1"/>
</dbReference>
<dbReference type="SUPFAM" id="SSF48008">
    <property type="entry name" value="GntR ligand-binding domain-like"/>
    <property type="match status" value="1"/>
</dbReference>
<name>I3TTG4_TISMK</name>
<protein>
    <submittedName>
        <fullName evidence="5">GntR-family transcriptional regulator</fullName>
    </submittedName>
</protein>
<dbReference type="AlphaFoldDB" id="I3TTG4"/>
<keyword evidence="1" id="KW-0805">Transcription regulation</keyword>
<dbReference type="InterPro" id="IPR036390">
    <property type="entry name" value="WH_DNA-bd_sf"/>
</dbReference>
<dbReference type="GO" id="GO:0003700">
    <property type="term" value="F:DNA-binding transcription factor activity"/>
    <property type="evidence" value="ECO:0007669"/>
    <property type="project" value="InterPro"/>
</dbReference>
<dbReference type="GO" id="GO:0003677">
    <property type="term" value="F:DNA binding"/>
    <property type="evidence" value="ECO:0007669"/>
    <property type="project" value="UniProtKB-KW"/>
</dbReference>
<dbReference type="PANTHER" id="PTHR43537:SF5">
    <property type="entry name" value="UXU OPERON TRANSCRIPTIONAL REGULATOR"/>
    <property type="match status" value="1"/>
</dbReference>
<dbReference type="Proteomes" id="UP000005258">
    <property type="component" value="Plasmid pTM2"/>
</dbReference>
<dbReference type="InterPro" id="IPR036388">
    <property type="entry name" value="WH-like_DNA-bd_sf"/>
</dbReference>
<dbReference type="CDD" id="cd07377">
    <property type="entry name" value="WHTH_GntR"/>
    <property type="match status" value="1"/>
</dbReference>
<proteinExistence type="predicted"/>
<dbReference type="Pfam" id="PF07729">
    <property type="entry name" value="FCD"/>
    <property type="match status" value="1"/>
</dbReference>
<dbReference type="InterPro" id="IPR000524">
    <property type="entry name" value="Tscrpt_reg_HTH_GntR"/>
</dbReference>
<keyword evidence="2" id="KW-0238">DNA-binding</keyword>
<evidence type="ECO:0000259" key="4">
    <source>
        <dbReference type="PROSITE" id="PS50949"/>
    </source>
</evidence>
<dbReference type="PRINTS" id="PR00035">
    <property type="entry name" value="HTHGNTR"/>
</dbReference>
<keyword evidence="6" id="KW-1185">Reference proteome</keyword>
<dbReference type="PANTHER" id="PTHR43537">
    <property type="entry name" value="TRANSCRIPTIONAL REGULATOR, GNTR FAMILY"/>
    <property type="match status" value="1"/>
</dbReference>
<dbReference type="KEGG" id="tmo:TMO_b0044"/>
<evidence type="ECO:0000256" key="2">
    <source>
        <dbReference type="ARBA" id="ARBA00023125"/>
    </source>
</evidence>
<keyword evidence="5" id="KW-0614">Plasmid</keyword>
<dbReference type="SMART" id="SM00345">
    <property type="entry name" value="HTH_GNTR"/>
    <property type="match status" value="2"/>
</dbReference>
<organism evidence="5 6">
    <name type="scientific">Tistrella mobilis (strain KA081020-065)</name>
    <dbReference type="NCBI Taxonomy" id="1110502"/>
    <lineage>
        <taxon>Bacteria</taxon>
        <taxon>Pseudomonadati</taxon>
        <taxon>Pseudomonadota</taxon>
        <taxon>Alphaproteobacteria</taxon>
        <taxon>Geminicoccales</taxon>
        <taxon>Geminicoccaceae</taxon>
        <taxon>Tistrella</taxon>
    </lineage>
</organism>
<evidence type="ECO:0000256" key="3">
    <source>
        <dbReference type="ARBA" id="ARBA00023163"/>
    </source>
</evidence>
<dbReference type="EMBL" id="CP003238">
    <property type="protein sequence ID" value="AFK56052.1"/>
    <property type="molecule type" value="Genomic_DNA"/>
</dbReference>
<evidence type="ECO:0000313" key="5">
    <source>
        <dbReference type="EMBL" id="AFK56052.1"/>
    </source>
</evidence>
<reference evidence="5 6" key="1">
    <citation type="journal article" date="2012" name="J. Am. Chem. Soc.">
        <title>Bacterial biosynthesis and maturation of the didemnin anti-cancer agents.</title>
        <authorList>
            <person name="Xu Y."/>
            <person name="Kersten R.D."/>
            <person name="Nam S.J."/>
            <person name="Lu L."/>
            <person name="Al-Suwailem A.M."/>
            <person name="Zheng H."/>
            <person name="Fenical W."/>
            <person name="Dorrestein P.C."/>
            <person name="Moore B.S."/>
            <person name="Qian P.Y."/>
        </authorList>
    </citation>
    <scope>NUCLEOTIDE SEQUENCE [LARGE SCALE GENOMIC DNA]</scope>
    <source>
        <strain evidence="5 6">KA081020-065</strain>
    </source>
</reference>